<feature type="region of interest" description="Disordered" evidence="1">
    <location>
        <begin position="129"/>
        <end position="241"/>
    </location>
</feature>
<gene>
    <name evidence="2" type="ORF">Pla133_38120</name>
</gene>
<sequence length="241" mass="26106">MAAVPSAPLCSSPVPSAPLRVADPLHRRPRFSAPGPEQLSTPPHCRGPRGSLSNCSIRRDLPTGGQSHWRRAALAHWRRAALAHWRRAALAHWRRAGVEVFQSGCPPTHWPSASAGSFRLGWMARPGGARGLGRESSTTLIRHRARSPRSGTSPSGYPPGLATHPTLRRSPAPRPELDCDARRPGRTRSRATLELASSAIRSTAHRGRRTKLSSAQPSSAEPHPPPVWTDASDCHGSRLRT</sequence>
<name>A0A518BP06_9BACT</name>
<organism evidence="2 3">
    <name type="scientific">Engelhardtia mirabilis</name>
    <dbReference type="NCBI Taxonomy" id="2528011"/>
    <lineage>
        <taxon>Bacteria</taxon>
        <taxon>Pseudomonadati</taxon>
        <taxon>Planctomycetota</taxon>
        <taxon>Planctomycetia</taxon>
        <taxon>Planctomycetia incertae sedis</taxon>
        <taxon>Engelhardtia</taxon>
    </lineage>
</organism>
<accession>A0A518BP06</accession>
<evidence type="ECO:0000313" key="3">
    <source>
        <dbReference type="Proteomes" id="UP000316921"/>
    </source>
</evidence>
<feature type="compositionally biased region" description="Basic and acidic residues" evidence="1">
    <location>
        <begin position="232"/>
        <end position="241"/>
    </location>
</feature>
<reference evidence="2 3" key="1">
    <citation type="submission" date="2019-02" db="EMBL/GenBank/DDBJ databases">
        <title>Deep-cultivation of Planctomycetes and their phenomic and genomic characterization uncovers novel biology.</title>
        <authorList>
            <person name="Wiegand S."/>
            <person name="Jogler M."/>
            <person name="Boedeker C."/>
            <person name="Pinto D."/>
            <person name="Vollmers J."/>
            <person name="Rivas-Marin E."/>
            <person name="Kohn T."/>
            <person name="Peeters S.H."/>
            <person name="Heuer A."/>
            <person name="Rast P."/>
            <person name="Oberbeckmann S."/>
            <person name="Bunk B."/>
            <person name="Jeske O."/>
            <person name="Meyerdierks A."/>
            <person name="Storesund J.E."/>
            <person name="Kallscheuer N."/>
            <person name="Luecker S."/>
            <person name="Lage O.M."/>
            <person name="Pohl T."/>
            <person name="Merkel B.J."/>
            <person name="Hornburger P."/>
            <person name="Mueller R.-W."/>
            <person name="Bruemmer F."/>
            <person name="Labrenz M."/>
            <person name="Spormann A.M."/>
            <person name="Op den Camp H."/>
            <person name="Overmann J."/>
            <person name="Amann R."/>
            <person name="Jetten M.S.M."/>
            <person name="Mascher T."/>
            <person name="Medema M.H."/>
            <person name="Devos D.P."/>
            <person name="Kaster A.-K."/>
            <person name="Ovreas L."/>
            <person name="Rohde M."/>
            <person name="Galperin M.Y."/>
            <person name="Jogler C."/>
        </authorList>
    </citation>
    <scope>NUCLEOTIDE SEQUENCE [LARGE SCALE GENOMIC DNA]</scope>
    <source>
        <strain evidence="2 3">Pla133</strain>
    </source>
</reference>
<dbReference type="AlphaFoldDB" id="A0A518BP06"/>
<evidence type="ECO:0000256" key="1">
    <source>
        <dbReference type="SAM" id="MobiDB-lite"/>
    </source>
</evidence>
<dbReference type="Proteomes" id="UP000316921">
    <property type="component" value="Chromosome"/>
</dbReference>
<feature type="region of interest" description="Disordered" evidence="1">
    <location>
        <begin position="26"/>
        <end position="59"/>
    </location>
</feature>
<dbReference type="EMBL" id="CP036287">
    <property type="protein sequence ID" value="QDU68709.1"/>
    <property type="molecule type" value="Genomic_DNA"/>
</dbReference>
<proteinExistence type="predicted"/>
<dbReference type="KEGG" id="pbap:Pla133_38120"/>
<protein>
    <submittedName>
        <fullName evidence="2">Uncharacterized protein</fullName>
    </submittedName>
</protein>
<keyword evidence="3" id="KW-1185">Reference proteome</keyword>
<evidence type="ECO:0000313" key="2">
    <source>
        <dbReference type="EMBL" id="QDU68709.1"/>
    </source>
</evidence>